<evidence type="ECO:0000256" key="1">
    <source>
        <dbReference type="SAM" id="MobiDB-lite"/>
    </source>
</evidence>
<name>A0AA39U023_9PEZI</name>
<keyword evidence="3" id="KW-1185">Reference proteome</keyword>
<feature type="compositionally biased region" description="Polar residues" evidence="1">
    <location>
        <begin position="11"/>
        <end position="27"/>
    </location>
</feature>
<protein>
    <submittedName>
        <fullName evidence="2">Uncharacterized protein</fullName>
    </submittedName>
</protein>
<feature type="region of interest" description="Disordered" evidence="1">
    <location>
        <begin position="1"/>
        <end position="34"/>
    </location>
</feature>
<dbReference type="EMBL" id="JAULSU010000008">
    <property type="protein sequence ID" value="KAK0609438.1"/>
    <property type="molecule type" value="Genomic_DNA"/>
</dbReference>
<reference evidence="2" key="1">
    <citation type="submission" date="2023-06" db="EMBL/GenBank/DDBJ databases">
        <title>Genome-scale phylogeny and comparative genomics of the fungal order Sordariales.</title>
        <authorList>
            <consortium name="Lawrence Berkeley National Laboratory"/>
            <person name="Hensen N."/>
            <person name="Bonometti L."/>
            <person name="Westerberg I."/>
            <person name="Brannstrom I.O."/>
            <person name="Guillou S."/>
            <person name="Cros-Aarteil S."/>
            <person name="Calhoun S."/>
            <person name="Haridas S."/>
            <person name="Kuo A."/>
            <person name="Mondo S."/>
            <person name="Pangilinan J."/>
            <person name="Riley R."/>
            <person name="Labutti K."/>
            <person name="Andreopoulos B."/>
            <person name="Lipzen A."/>
            <person name="Chen C."/>
            <person name="Yanf M."/>
            <person name="Daum C."/>
            <person name="Ng V."/>
            <person name="Clum A."/>
            <person name="Steindorff A."/>
            <person name="Ohm R."/>
            <person name="Martin F."/>
            <person name="Silar P."/>
            <person name="Natvig D."/>
            <person name="Lalanne C."/>
            <person name="Gautier V."/>
            <person name="Ament-Velasquez S.L."/>
            <person name="Kruys A."/>
            <person name="Hutchinson M.I."/>
            <person name="Powell A.J."/>
            <person name="Barry K."/>
            <person name="Miller A.N."/>
            <person name="Grigoriev I.V."/>
            <person name="Debuchy R."/>
            <person name="Gladieux P."/>
            <person name="Thoren M.H."/>
            <person name="Johannesson H."/>
        </authorList>
    </citation>
    <scope>NUCLEOTIDE SEQUENCE</scope>
    <source>
        <strain evidence="2">CBS 606.72</strain>
    </source>
</reference>
<organism evidence="2 3">
    <name type="scientific">Immersiella caudata</name>
    <dbReference type="NCBI Taxonomy" id="314043"/>
    <lineage>
        <taxon>Eukaryota</taxon>
        <taxon>Fungi</taxon>
        <taxon>Dikarya</taxon>
        <taxon>Ascomycota</taxon>
        <taxon>Pezizomycotina</taxon>
        <taxon>Sordariomycetes</taxon>
        <taxon>Sordariomycetidae</taxon>
        <taxon>Sordariales</taxon>
        <taxon>Lasiosphaeriaceae</taxon>
        <taxon>Immersiella</taxon>
    </lineage>
</organism>
<sequence>MISPRSAWAIPTTTSAPARAGSTTMSPWPSAATRPGALARLSASTREPVRCRRILLVLLERNRTPRGGRKAE</sequence>
<dbReference type="Proteomes" id="UP001175000">
    <property type="component" value="Unassembled WGS sequence"/>
</dbReference>
<gene>
    <name evidence="2" type="ORF">B0T14DRAFT_531952</name>
</gene>
<dbReference type="AlphaFoldDB" id="A0AA39U023"/>
<proteinExistence type="predicted"/>
<accession>A0AA39U023</accession>
<evidence type="ECO:0000313" key="3">
    <source>
        <dbReference type="Proteomes" id="UP001175000"/>
    </source>
</evidence>
<comment type="caution">
    <text evidence="2">The sequence shown here is derived from an EMBL/GenBank/DDBJ whole genome shotgun (WGS) entry which is preliminary data.</text>
</comment>
<evidence type="ECO:0000313" key="2">
    <source>
        <dbReference type="EMBL" id="KAK0609438.1"/>
    </source>
</evidence>